<dbReference type="EMBL" id="LN829119">
    <property type="protein sequence ID" value="CPR22600.1"/>
    <property type="molecule type" value="Genomic_DNA"/>
</dbReference>
<evidence type="ECO:0000259" key="2">
    <source>
        <dbReference type="Pfam" id="PF07331"/>
    </source>
</evidence>
<proteinExistence type="predicted"/>
<gene>
    <name evidence="3" type="ORF">YBN1229_v1_4033</name>
</gene>
<evidence type="ECO:0000256" key="1">
    <source>
        <dbReference type="SAM" id="Phobius"/>
    </source>
</evidence>
<feature type="transmembrane region" description="Helical" evidence="1">
    <location>
        <begin position="12"/>
        <end position="30"/>
    </location>
</feature>
<feature type="domain" description="DUF1468" evidence="2">
    <location>
        <begin position="17"/>
        <end position="153"/>
    </location>
</feature>
<feature type="transmembrane region" description="Helical" evidence="1">
    <location>
        <begin position="90"/>
        <end position="121"/>
    </location>
</feature>
<dbReference type="Pfam" id="PF07331">
    <property type="entry name" value="TctB"/>
    <property type="match status" value="1"/>
</dbReference>
<keyword evidence="1" id="KW-0472">Membrane</keyword>
<dbReference type="KEGG" id="fiy:BN1229_v1_4033"/>
<evidence type="ECO:0000313" key="3">
    <source>
        <dbReference type="EMBL" id="CPR22600.1"/>
    </source>
</evidence>
<evidence type="ECO:0000313" key="4">
    <source>
        <dbReference type="Proteomes" id="UP000033187"/>
    </source>
</evidence>
<feature type="transmembrane region" description="Helical" evidence="1">
    <location>
        <begin position="127"/>
        <end position="145"/>
    </location>
</feature>
<dbReference type="RefSeq" id="WP_046479666.1">
    <property type="nucleotide sequence ID" value="NZ_LN829118.1"/>
</dbReference>
<dbReference type="KEGG" id="fil:BN1229_v1_4047"/>
<organism evidence="3 4">
    <name type="scientific">Candidatus Filomicrobium marinum</name>
    <dbReference type="NCBI Taxonomy" id="1608628"/>
    <lineage>
        <taxon>Bacteria</taxon>
        <taxon>Pseudomonadati</taxon>
        <taxon>Pseudomonadota</taxon>
        <taxon>Alphaproteobacteria</taxon>
        <taxon>Hyphomicrobiales</taxon>
        <taxon>Hyphomicrobiaceae</taxon>
        <taxon>Filomicrobium</taxon>
    </lineage>
</organism>
<sequence length="165" mass="18449">MMPSLLKISHRSFEIGVAIILVALGILVFFESLRLNPGLGDIGPEPGFFPFVLTIAMLFGVFVVLIGVVRQPDLRPFFEAREEVVDLLKVGLPIFFAVLALKWLGLYITAGLYMAFFMAWYGRFKSYWALAGGVIFPVALWLTLAKGFNIPMPHSIFYETGLLPF</sequence>
<dbReference type="OrthoDB" id="6183775at2"/>
<protein>
    <recommendedName>
        <fullName evidence="2">DUF1468 domain-containing protein</fullName>
    </recommendedName>
</protein>
<reference evidence="4" key="1">
    <citation type="submission" date="2015-02" db="EMBL/GenBank/DDBJ databases">
        <authorList>
            <person name="Chooi Y.-H."/>
        </authorList>
    </citation>
    <scope>NUCLEOTIDE SEQUENCE [LARGE SCALE GENOMIC DNA]</scope>
    <source>
        <strain evidence="4">strain Y</strain>
    </source>
</reference>
<dbReference type="Proteomes" id="UP000033187">
    <property type="component" value="Chromosome 1"/>
</dbReference>
<dbReference type="InterPro" id="IPR009936">
    <property type="entry name" value="DUF1468"/>
</dbReference>
<keyword evidence="1" id="KW-1133">Transmembrane helix</keyword>
<name>A0A0D6JLR1_9HYPH</name>
<dbReference type="AlphaFoldDB" id="A0A0D6JLR1"/>
<keyword evidence="4" id="KW-1185">Reference proteome</keyword>
<keyword evidence="1" id="KW-0812">Transmembrane</keyword>
<accession>A0A0D6JLR1</accession>
<feature type="transmembrane region" description="Helical" evidence="1">
    <location>
        <begin position="50"/>
        <end position="69"/>
    </location>
</feature>